<dbReference type="STRING" id="252740.A0A423WNM4"/>
<protein>
    <recommendedName>
        <fullName evidence="11">Bulb-type lectin domain-containing protein</fullName>
    </recommendedName>
</protein>
<keyword evidence="6" id="KW-0843">Virulence</keyword>
<dbReference type="Pfam" id="PF11807">
    <property type="entry name" value="UstYa"/>
    <property type="match status" value="1"/>
</dbReference>
<dbReference type="InterPro" id="IPR021765">
    <property type="entry name" value="UstYa-like"/>
</dbReference>
<evidence type="ECO:0000313" key="13">
    <source>
        <dbReference type="Proteomes" id="UP000284375"/>
    </source>
</evidence>
<proteinExistence type="inferred from homology"/>
<evidence type="ECO:0000256" key="6">
    <source>
        <dbReference type="ARBA" id="ARBA00023026"/>
    </source>
</evidence>
<comment type="pathway">
    <text evidence="2">Mycotoxin biosynthesis.</text>
</comment>
<dbReference type="SUPFAM" id="SSF51126">
    <property type="entry name" value="Pectin lyase-like"/>
    <property type="match status" value="1"/>
</dbReference>
<keyword evidence="5" id="KW-0560">Oxidoreductase</keyword>
<name>A0A423WNM4_CYTCH</name>
<dbReference type="PROSITE" id="PS50927">
    <property type="entry name" value="BULB_LECTIN"/>
    <property type="match status" value="1"/>
</dbReference>
<evidence type="ECO:0000256" key="10">
    <source>
        <dbReference type="SAM" id="Phobius"/>
    </source>
</evidence>
<dbReference type="Proteomes" id="UP000284375">
    <property type="component" value="Unassembled WGS sequence"/>
</dbReference>
<dbReference type="GO" id="GO:0016020">
    <property type="term" value="C:membrane"/>
    <property type="evidence" value="ECO:0007669"/>
    <property type="project" value="UniProtKB-SubCell"/>
</dbReference>
<keyword evidence="3 10" id="KW-0812">Transmembrane</keyword>
<reference evidence="12 13" key="1">
    <citation type="submission" date="2015-09" db="EMBL/GenBank/DDBJ databases">
        <title>Host preference determinants of Valsa canker pathogens revealed by comparative genomics.</title>
        <authorList>
            <person name="Yin Z."/>
            <person name="Huang L."/>
        </authorList>
    </citation>
    <scope>NUCLEOTIDE SEQUENCE [LARGE SCALE GENOMIC DNA]</scope>
    <source>
        <strain evidence="12 13">YSFL</strain>
    </source>
</reference>
<feature type="transmembrane region" description="Helical" evidence="10">
    <location>
        <begin position="25"/>
        <end position="49"/>
    </location>
</feature>
<dbReference type="SUPFAM" id="SSF51110">
    <property type="entry name" value="alpha-D-mannose-specific plant lectins"/>
    <property type="match status" value="1"/>
</dbReference>
<keyword evidence="13" id="KW-1185">Reference proteome</keyword>
<evidence type="ECO:0000256" key="4">
    <source>
        <dbReference type="ARBA" id="ARBA00022989"/>
    </source>
</evidence>
<sequence>MGNEQKNWKERQAANSARRGRWRRCLTAVFSLQGLLNTLLLFVILGLLVDRRWHKQRHGHFEGNGDITGFAPRFAQQIKTFVPDMAFVPENGSEFFTEEVRKKWLGLVPKGLGYVQVDDPPDYDNLPHPLKGYSNIVFTTSMTHQLHCLYNIAEVYSGLISDPSKIPSQIQGHIPHCFEYLRQSIMCCADTALEGQHTTFPKAVQGSDGWDAKHVLAIIGMAAIAAADCIPSGPASSVNSALQGGGAGAVIQLCPSAVIDITDVGIVFTAEDQELSTQGYPEDSTRATVIIDPGSNITSAIWGRWTSGVKVLNLQVDGNRPNAGLLGGDALIEMGGGASGQQVSYNAIKNTRSWSCLHYIGSGQDDNPCRDGTVSNNTIGPCGNEGTDDAGNSLWADGVSFECVNSDVSYNDIFGTTDGGIVIFGAPGSHFIGNSITSSETDEGFGGFNMVDPSYGGNYSGVVVSGNTIKGVGTGFFNLGIGIGNHVWSNPNDNTYFGPVTIEDNTFIGNIGFSIVINGWSGGMTATGNDITQITSPSSSFADASGCQAQVKASFNANEELIVYLPSVTGPLALQSEFTDVPDNATIWMCLQHPLPSSLSFAAGGLSVNAAQSTVAQLENFHVQLQGDGNLVGYAIDPVTSDWTPAWASNPQSSDCGGDGSSCMVTFGADGDFVEDDGAGQLWHTATAGKGETIVFSNASPYLQILDEDGISVWTIADGVVQ</sequence>
<evidence type="ECO:0000256" key="3">
    <source>
        <dbReference type="ARBA" id="ARBA00022692"/>
    </source>
</evidence>
<dbReference type="GO" id="GO:0016491">
    <property type="term" value="F:oxidoreductase activity"/>
    <property type="evidence" value="ECO:0007669"/>
    <property type="project" value="UniProtKB-KW"/>
</dbReference>
<dbReference type="InterPro" id="IPR036426">
    <property type="entry name" value="Bulb-type_lectin_dom_sf"/>
</dbReference>
<evidence type="ECO:0000259" key="11">
    <source>
        <dbReference type="PROSITE" id="PS50927"/>
    </source>
</evidence>
<dbReference type="InterPro" id="IPR012334">
    <property type="entry name" value="Pectin_lyas_fold"/>
</dbReference>
<dbReference type="GO" id="GO:0043386">
    <property type="term" value="P:mycotoxin biosynthetic process"/>
    <property type="evidence" value="ECO:0007669"/>
    <property type="project" value="InterPro"/>
</dbReference>
<evidence type="ECO:0000256" key="8">
    <source>
        <dbReference type="ARBA" id="ARBA00023180"/>
    </source>
</evidence>
<keyword evidence="8" id="KW-0325">Glycoprotein</keyword>
<gene>
    <name evidence="12" type="ORF">VSDG_00510</name>
</gene>
<comment type="similarity">
    <text evidence="9">Belongs to the ustYa family.</text>
</comment>
<evidence type="ECO:0000256" key="5">
    <source>
        <dbReference type="ARBA" id="ARBA00023002"/>
    </source>
</evidence>
<dbReference type="PANTHER" id="PTHR33365">
    <property type="entry name" value="YALI0B05434P"/>
    <property type="match status" value="1"/>
</dbReference>
<dbReference type="InterPro" id="IPR011050">
    <property type="entry name" value="Pectin_lyase_fold/virulence"/>
</dbReference>
<comment type="subcellular location">
    <subcellularLocation>
        <location evidence="1">Membrane</location>
        <topology evidence="1">Single-pass membrane protein</topology>
    </subcellularLocation>
</comment>
<dbReference type="EMBL" id="LJZO01000001">
    <property type="protein sequence ID" value="ROW05046.1"/>
    <property type="molecule type" value="Genomic_DNA"/>
</dbReference>
<evidence type="ECO:0000256" key="1">
    <source>
        <dbReference type="ARBA" id="ARBA00004167"/>
    </source>
</evidence>
<dbReference type="OrthoDB" id="2587928at2759"/>
<feature type="domain" description="Bulb-type lectin" evidence="11">
    <location>
        <begin position="599"/>
        <end position="722"/>
    </location>
</feature>
<organism evidence="12 13">
    <name type="scientific">Cytospora chrysosperma</name>
    <name type="common">Cytospora canker fungus</name>
    <name type="synonym">Sphaeria chrysosperma</name>
    <dbReference type="NCBI Taxonomy" id="252740"/>
    <lineage>
        <taxon>Eukaryota</taxon>
        <taxon>Fungi</taxon>
        <taxon>Dikarya</taxon>
        <taxon>Ascomycota</taxon>
        <taxon>Pezizomycotina</taxon>
        <taxon>Sordariomycetes</taxon>
        <taxon>Sordariomycetidae</taxon>
        <taxon>Diaporthales</taxon>
        <taxon>Cytosporaceae</taxon>
        <taxon>Cytospora</taxon>
    </lineage>
</organism>
<evidence type="ECO:0000256" key="7">
    <source>
        <dbReference type="ARBA" id="ARBA00023136"/>
    </source>
</evidence>
<dbReference type="AlphaFoldDB" id="A0A423WNM4"/>
<dbReference type="Gene3D" id="2.90.10.10">
    <property type="entry name" value="Bulb-type lectin domain"/>
    <property type="match status" value="1"/>
</dbReference>
<dbReference type="PANTHER" id="PTHR33365:SF11">
    <property type="entry name" value="TAT PATHWAY SIGNAL SEQUENCE"/>
    <property type="match status" value="1"/>
</dbReference>
<dbReference type="SMART" id="SM00710">
    <property type="entry name" value="PbH1"/>
    <property type="match status" value="4"/>
</dbReference>
<keyword evidence="7 10" id="KW-0472">Membrane</keyword>
<evidence type="ECO:0000256" key="2">
    <source>
        <dbReference type="ARBA" id="ARBA00004685"/>
    </source>
</evidence>
<comment type="caution">
    <text evidence="12">The sequence shown here is derived from an EMBL/GenBank/DDBJ whole genome shotgun (WGS) entry which is preliminary data.</text>
</comment>
<accession>A0A423WNM4</accession>
<evidence type="ECO:0000313" key="12">
    <source>
        <dbReference type="EMBL" id="ROW05046.1"/>
    </source>
</evidence>
<dbReference type="InterPro" id="IPR001480">
    <property type="entry name" value="Bulb-type_lectin_dom"/>
</dbReference>
<dbReference type="InterPro" id="IPR006626">
    <property type="entry name" value="PbH1"/>
</dbReference>
<evidence type="ECO:0000256" key="9">
    <source>
        <dbReference type="ARBA" id="ARBA00035112"/>
    </source>
</evidence>
<keyword evidence="4 10" id="KW-1133">Transmembrane helix</keyword>
<dbReference type="Gene3D" id="2.160.20.10">
    <property type="entry name" value="Single-stranded right-handed beta-helix, Pectin lyase-like"/>
    <property type="match status" value="1"/>
</dbReference>